<comment type="catalytic activity">
    <reaction evidence="10 14">
        <text>N(6)-[(R)-dihydrolipoyl]-L-lysyl-[protein] + NAD(+) = N(6)-[(R)-lipoyl]-L-lysyl-[protein] + NADH + H(+)</text>
        <dbReference type="Rhea" id="RHEA:15045"/>
        <dbReference type="Rhea" id="RHEA-COMP:10474"/>
        <dbReference type="Rhea" id="RHEA-COMP:10475"/>
        <dbReference type="ChEBI" id="CHEBI:15378"/>
        <dbReference type="ChEBI" id="CHEBI:57540"/>
        <dbReference type="ChEBI" id="CHEBI:57945"/>
        <dbReference type="ChEBI" id="CHEBI:83099"/>
        <dbReference type="ChEBI" id="CHEBI:83100"/>
        <dbReference type="EC" id="1.8.1.4"/>
    </reaction>
</comment>
<dbReference type="RefSeq" id="WP_059136258.1">
    <property type="nucleotide sequence ID" value="NZ_LMAI01000004.1"/>
</dbReference>
<comment type="similarity">
    <text evidence="1 14">Belongs to the class-I pyridine nucleotide-disulfide oxidoreductase family.</text>
</comment>
<dbReference type="InterPro" id="IPR023753">
    <property type="entry name" value="FAD/NAD-binding_dom"/>
</dbReference>
<evidence type="ECO:0000256" key="5">
    <source>
        <dbReference type="ARBA" id="ARBA00022827"/>
    </source>
</evidence>
<evidence type="ECO:0000313" key="18">
    <source>
        <dbReference type="Proteomes" id="UP000054388"/>
    </source>
</evidence>
<dbReference type="PRINTS" id="PR00368">
    <property type="entry name" value="FADPNR"/>
</dbReference>
<dbReference type="PIRSF" id="PIRSF000350">
    <property type="entry name" value="Mercury_reductase_MerA"/>
    <property type="match status" value="1"/>
</dbReference>
<feature type="binding site" evidence="12">
    <location>
        <position position="204"/>
    </location>
    <ligand>
        <name>NAD(+)</name>
        <dbReference type="ChEBI" id="CHEBI:57540"/>
    </ligand>
</feature>
<dbReference type="FunFam" id="3.50.50.60:FF:000001">
    <property type="entry name" value="Dihydrolipoyl dehydrogenase, mitochondrial"/>
    <property type="match status" value="1"/>
</dbReference>
<sequence>MENQFDVIIIGSGPGGYVSAIRCAQLGLKTAIIEKYPVLGGTCLNVGCIPSKALLDSTERFAEIKNDIAEHGISVENPKVDFGRMVARKSEVVSKINGGVKFLMKKNKVEVFYGEGSFSDKNTVAVKTETDLIHLSAKNIIIATGSKPASLPGILIDKERIISSTEALSLKEIPKHLIIVGGGVIGMEMGSVYARLGAKITVLEYMDRLIYSMDGKMGIELQKSLKKQGFEFLMEHKVTETVKTPTGVVVHAENNKGEQVYIEGDYCLIATGRKPFTEGLALENAGIQLSEKGQIETDKNLETNIKGIYAIGDAVKGAMLAHKASEEGVFVAETIVGQKPHINYHLIPSIVYTNPEVAGVGSTEEELMSSGIAFKVGEFPFSASGRAIASSHTTGLIKVLTDEKTDEILGIHIIGERASDIIGQATTAMEFRAASEDIARISHGHPTYYESLREACLAVHNIAIHI</sequence>
<dbReference type="GO" id="GO:0005737">
    <property type="term" value="C:cytoplasm"/>
    <property type="evidence" value="ECO:0007669"/>
    <property type="project" value="UniProtKB-ARBA"/>
</dbReference>
<feature type="binding site" evidence="12">
    <location>
        <begin position="319"/>
        <end position="322"/>
    </location>
    <ligand>
        <name>FAD</name>
        <dbReference type="ChEBI" id="CHEBI:57692"/>
    </ligand>
</feature>
<feature type="binding site" evidence="12">
    <location>
        <position position="313"/>
    </location>
    <ligand>
        <name>FAD</name>
        <dbReference type="ChEBI" id="CHEBI:57692"/>
    </ligand>
</feature>
<evidence type="ECO:0000256" key="9">
    <source>
        <dbReference type="ARBA" id="ARBA00023284"/>
    </source>
</evidence>
<evidence type="ECO:0000256" key="7">
    <source>
        <dbReference type="ARBA" id="ARBA00023027"/>
    </source>
</evidence>
<dbReference type="Gene3D" id="3.50.50.60">
    <property type="entry name" value="FAD/NAD(P)-binding domain"/>
    <property type="match status" value="2"/>
</dbReference>
<dbReference type="InterPro" id="IPR012999">
    <property type="entry name" value="Pyr_OxRdtase_I_AS"/>
</dbReference>
<dbReference type="SUPFAM" id="SSF51905">
    <property type="entry name" value="FAD/NAD(P)-binding domain"/>
    <property type="match status" value="1"/>
</dbReference>
<evidence type="ECO:0000256" key="2">
    <source>
        <dbReference type="ARBA" id="ARBA00012608"/>
    </source>
</evidence>
<feature type="binding site" evidence="12">
    <location>
        <begin position="181"/>
        <end position="188"/>
    </location>
    <ligand>
        <name>NAD(+)</name>
        <dbReference type="ChEBI" id="CHEBI:57540"/>
    </ligand>
</feature>
<evidence type="ECO:0000256" key="10">
    <source>
        <dbReference type="ARBA" id="ARBA00049187"/>
    </source>
</evidence>
<feature type="active site" description="Proton acceptor" evidence="11">
    <location>
        <position position="445"/>
    </location>
</feature>
<dbReference type="PRINTS" id="PR00411">
    <property type="entry name" value="PNDRDTASEI"/>
</dbReference>
<evidence type="ECO:0000256" key="8">
    <source>
        <dbReference type="ARBA" id="ARBA00023157"/>
    </source>
</evidence>
<comment type="caution">
    <text evidence="17">The sequence shown here is derived from an EMBL/GenBank/DDBJ whole genome shotgun (WGS) entry which is preliminary data.</text>
</comment>
<evidence type="ECO:0000256" key="11">
    <source>
        <dbReference type="PIRSR" id="PIRSR000350-2"/>
    </source>
</evidence>
<feature type="binding site" evidence="12">
    <location>
        <position position="116"/>
    </location>
    <ligand>
        <name>FAD</name>
        <dbReference type="ChEBI" id="CHEBI:57692"/>
    </ligand>
</feature>
<comment type="cofactor">
    <cofactor evidence="12 14">
        <name>FAD</name>
        <dbReference type="ChEBI" id="CHEBI:57692"/>
    </cofactor>
    <text evidence="12 14">Binds 1 FAD per subunit.</text>
</comment>
<dbReference type="Proteomes" id="UP000054388">
    <property type="component" value="Unassembled WGS sequence"/>
</dbReference>
<feature type="disulfide bond" description="Redox-active" evidence="13">
    <location>
        <begin position="43"/>
        <end position="48"/>
    </location>
</feature>
<dbReference type="Gene3D" id="3.30.390.30">
    <property type="match status" value="1"/>
</dbReference>
<dbReference type="Pfam" id="PF07992">
    <property type="entry name" value="Pyr_redox_2"/>
    <property type="match status" value="1"/>
</dbReference>
<evidence type="ECO:0000259" key="15">
    <source>
        <dbReference type="Pfam" id="PF02852"/>
    </source>
</evidence>
<dbReference type="EC" id="1.8.1.4" evidence="2 14"/>
<dbReference type="InterPro" id="IPR016156">
    <property type="entry name" value="FAD/NAD-linked_Rdtase_dimer_sf"/>
</dbReference>
<dbReference type="InterPro" id="IPR001100">
    <property type="entry name" value="Pyr_nuc-diS_OxRdtase"/>
</dbReference>
<evidence type="ECO:0000256" key="6">
    <source>
        <dbReference type="ARBA" id="ARBA00023002"/>
    </source>
</evidence>
<dbReference type="SUPFAM" id="SSF55424">
    <property type="entry name" value="FAD/NAD-linked reductases, dimerisation (C-terminal) domain"/>
    <property type="match status" value="1"/>
</dbReference>
<dbReference type="EMBL" id="LMAI01000004">
    <property type="protein sequence ID" value="KUJ56252.1"/>
    <property type="molecule type" value="Genomic_DNA"/>
</dbReference>
<evidence type="ECO:0000256" key="12">
    <source>
        <dbReference type="PIRSR" id="PIRSR000350-3"/>
    </source>
</evidence>
<dbReference type="InterPro" id="IPR006258">
    <property type="entry name" value="Lipoamide_DH"/>
</dbReference>
<gene>
    <name evidence="17" type="ORF">AR686_06675</name>
</gene>
<evidence type="ECO:0000313" key="17">
    <source>
        <dbReference type="EMBL" id="KUJ56252.1"/>
    </source>
</evidence>
<dbReference type="PANTHER" id="PTHR22912:SF151">
    <property type="entry name" value="DIHYDROLIPOYL DEHYDROGENASE, MITOCHONDRIAL"/>
    <property type="match status" value="1"/>
</dbReference>
<dbReference type="AlphaFoldDB" id="A0A101CHH1"/>
<feature type="binding site" evidence="12">
    <location>
        <begin position="144"/>
        <end position="146"/>
    </location>
    <ligand>
        <name>FAD</name>
        <dbReference type="ChEBI" id="CHEBI:57692"/>
    </ligand>
</feature>
<evidence type="ECO:0000259" key="16">
    <source>
        <dbReference type="Pfam" id="PF07992"/>
    </source>
</evidence>
<dbReference type="FunFam" id="3.30.390.30:FF:000001">
    <property type="entry name" value="Dihydrolipoyl dehydrogenase"/>
    <property type="match status" value="1"/>
</dbReference>
<keyword evidence="12" id="KW-0547">Nucleotide-binding</keyword>
<reference evidence="17 18" key="1">
    <citation type="submission" date="2015-10" db="EMBL/GenBank/DDBJ databases">
        <title>Genome sequence of Chryseobacterium greenlandense.</title>
        <authorList>
            <person name="Newman J."/>
            <person name="Fischer K."/>
            <person name="Miller J."/>
        </authorList>
    </citation>
    <scope>NUCLEOTIDE SEQUENCE [LARGE SCALE GENOMIC DNA]</scope>
    <source>
        <strain evidence="17 18">UMB34</strain>
    </source>
</reference>
<dbReference type="PANTHER" id="PTHR22912">
    <property type="entry name" value="DISULFIDE OXIDOREDUCTASE"/>
    <property type="match status" value="1"/>
</dbReference>
<feature type="domain" description="FAD/NAD(P)-binding" evidence="16">
    <location>
        <begin position="5"/>
        <end position="328"/>
    </location>
</feature>
<feature type="domain" description="Pyridine nucleotide-disulphide oxidoreductase dimerisation" evidence="15">
    <location>
        <begin position="347"/>
        <end position="455"/>
    </location>
</feature>
<proteinExistence type="inferred from homology"/>
<evidence type="ECO:0000256" key="3">
    <source>
        <dbReference type="ARBA" id="ARBA00016961"/>
    </source>
</evidence>
<feature type="binding site" evidence="12">
    <location>
        <position position="52"/>
    </location>
    <ligand>
        <name>FAD</name>
        <dbReference type="ChEBI" id="CHEBI:57692"/>
    </ligand>
</feature>
<keyword evidence="4 14" id="KW-0285">Flavoprotein</keyword>
<keyword evidence="5 12" id="KW-0274">FAD</keyword>
<evidence type="ECO:0000256" key="1">
    <source>
        <dbReference type="ARBA" id="ARBA00007532"/>
    </source>
</evidence>
<comment type="miscellaneous">
    <text evidence="14">The active site is a redox-active disulfide bond.</text>
</comment>
<dbReference type="Pfam" id="PF02852">
    <property type="entry name" value="Pyr_redox_dim"/>
    <property type="match status" value="1"/>
</dbReference>
<evidence type="ECO:0000256" key="13">
    <source>
        <dbReference type="PIRSR" id="PIRSR000350-4"/>
    </source>
</evidence>
<evidence type="ECO:0000256" key="4">
    <source>
        <dbReference type="ARBA" id="ARBA00022630"/>
    </source>
</evidence>
<dbReference type="NCBIfam" id="TIGR01350">
    <property type="entry name" value="lipoamide_DH"/>
    <property type="match status" value="1"/>
</dbReference>
<evidence type="ECO:0000256" key="14">
    <source>
        <dbReference type="RuleBase" id="RU003692"/>
    </source>
</evidence>
<dbReference type="InterPro" id="IPR004099">
    <property type="entry name" value="Pyr_nucl-diS_OxRdtase_dimer"/>
</dbReference>
<dbReference type="GO" id="GO:0050660">
    <property type="term" value="F:flavin adenine dinucleotide binding"/>
    <property type="evidence" value="ECO:0007669"/>
    <property type="project" value="InterPro"/>
</dbReference>
<organism evidence="17 18">
    <name type="scientific">Chryseobacterium aquaticum subsp. greenlandense</name>
    <dbReference type="NCBI Taxonomy" id="345663"/>
    <lineage>
        <taxon>Bacteria</taxon>
        <taxon>Pseudomonadati</taxon>
        <taxon>Bacteroidota</taxon>
        <taxon>Flavobacteriia</taxon>
        <taxon>Flavobacteriales</taxon>
        <taxon>Weeksellaceae</taxon>
        <taxon>Chryseobacterium group</taxon>
        <taxon>Chryseobacterium</taxon>
    </lineage>
</organism>
<keyword evidence="6 14" id="KW-0560">Oxidoreductase</keyword>
<keyword evidence="9 14" id="KW-0676">Redox-active center</keyword>
<dbReference type="InterPro" id="IPR036188">
    <property type="entry name" value="FAD/NAD-bd_sf"/>
</dbReference>
<keyword evidence="8" id="KW-1015">Disulfide bond</keyword>
<name>A0A101CHH1_9FLAO</name>
<keyword evidence="7 12" id="KW-0520">NAD</keyword>
<dbReference type="GO" id="GO:0006103">
    <property type="term" value="P:2-oxoglutarate metabolic process"/>
    <property type="evidence" value="ECO:0007669"/>
    <property type="project" value="TreeGrafter"/>
</dbReference>
<protein>
    <recommendedName>
        <fullName evidence="3 14">Dihydrolipoyl dehydrogenase</fullName>
        <ecNumber evidence="2 14">1.8.1.4</ecNumber>
    </recommendedName>
</protein>
<dbReference type="InterPro" id="IPR050151">
    <property type="entry name" value="Class-I_Pyr_Nuc-Dis_Oxidored"/>
</dbReference>
<dbReference type="PROSITE" id="PS00076">
    <property type="entry name" value="PYRIDINE_REDOX_1"/>
    <property type="match status" value="1"/>
</dbReference>
<dbReference type="GO" id="GO:0004148">
    <property type="term" value="F:dihydrolipoyl dehydrogenase (NADH) activity"/>
    <property type="evidence" value="ECO:0007669"/>
    <property type="project" value="UniProtKB-EC"/>
</dbReference>
<accession>A0A101CHH1</accession>
<feature type="binding site" evidence="12">
    <location>
        <position position="272"/>
    </location>
    <ligand>
        <name>NAD(+)</name>
        <dbReference type="ChEBI" id="CHEBI:57540"/>
    </ligand>
</feature>